<sequence length="146" mass="15006">MTNDRTLGIAALSLAAIMIAYGYGLDAPFVYEPVGPKAFPLFAAGLIAICGLVLVIKGGGAIEKAGPGVGRALLLLGLSLLAYAVLFQPLGYIVSTTLLMVPIAMIFGARWWQGLLTGAALGVFGYLLFDRALSVVLPAGILGGII</sequence>
<keyword evidence="1" id="KW-0812">Transmembrane</keyword>
<feature type="transmembrane region" description="Helical" evidence="1">
    <location>
        <begin position="38"/>
        <end position="56"/>
    </location>
</feature>
<evidence type="ECO:0000313" key="3">
    <source>
        <dbReference type="EMBL" id="SMQ68647.1"/>
    </source>
</evidence>
<reference evidence="4" key="1">
    <citation type="submission" date="2017-04" db="EMBL/GenBank/DDBJ databases">
        <authorList>
            <person name="Varghese N."/>
            <person name="Submissions S."/>
        </authorList>
    </citation>
    <scope>NUCLEOTIDE SEQUENCE [LARGE SCALE GENOMIC DNA]</scope>
</reference>
<dbReference type="OrthoDB" id="5519430at2"/>
<dbReference type="AlphaFoldDB" id="A0A1Y6F1I0"/>
<feature type="domain" description="DUF1468" evidence="2">
    <location>
        <begin position="9"/>
        <end position="138"/>
    </location>
</feature>
<dbReference type="InterPro" id="IPR009936">
    <property type="entry name" value="DUF1468"/>
</dbReference>
<organism evidence="3 4">
    <name type="scientific">Devosia lucknowensis</name>
    <dbReference type="NCBI Taxonomy" id="1096929"/>
    <lineage>
        <taxon>Bacteria</taxon>
        <taxon>Pseudomonadati</taxon>
        <taxon>Pseudomonadota</taxon>
        <taxon>Alphaproteobacteria</taxon>
        <taxon>Hyphomicrobiales</taxon>
        <taxon>Devosiaceae</taxon>
        <taxon>Devosia</taxon>
    </lineage>
</organism>
<keyword evidence="4" id="KW-1185">Reference proteome</keyword>
<dbReference type="Pfam" id="PF07331">
    <property type="entry name" value="TctB"/>
    <property type="match status" value="1"/>
</dbReference>
<keyword evidence="1" id="KW-1133">Transmembrane helix</keyword>
<feature type="transmembrane region" description="Helical" evidence="1">
    <location>
        <begin position="68"/>
        <end position="86"/>
    </location>
</feature>
<proteinExistence type="predicted"/>
<dbReference type="RefSeq" id="WP_086469919.1">
    <property type="nucleotide sequence ID" value="NZ_FXWK01000001.1"/>
</dbReference>
<dbReference type="Proteomes" id="UP000194474">
    <property type="component" value="Unassembled WGS sequence"/>
</dbReference>
<evidence type="ECO:0000259" key="2">
    <source>
        <dbReference type="Pfam" id="PF07331"/>
    </source>
</evidence>
<keyword evidence="1" id="KW-0472">Membrane</keyword>
<protein>
    <submittedName>
        <fullName evidence="3">Putative tricarboxylic transport membrane protein</fullName>
    </submittedName>
</protein>
<gene>
    <name evidence="3" type="ORF">SAMN06295905_1614</name>
</gene>
<evidence type="ECO:0000256" key="1">
    <source>
        <dbReference type="SAM" id="Phobius"/>
    </source>
</evidence>
<name>A0A1Y6F1I0_9HYPH</name>
<dbReference type="EMBL" id="FXWK01000001">
    <property type="protein sequence ID" value="SMQ68647.1"/>
    <property type="molecule type" value="Genomic_DNA"/>
</dbReference>
<accession>A0A1Y6F1I0</accession>
<evidence type="ECO:0000313" key="4">
    <source>
        <dbReference type="Proteomes" id="UP000194474"/>
    </source>
</evidence>